<keyword evidence="2" id="KW-1185">Reference proteome</keyword>
<name>A0A1E5T1N7_9BACT</name>
<accession>A0A1E5T1N7</accession>
<comment type="caution">
    <text evidence="1">The sequence shown here is derived from an EMBL/GenBank/DDBJ whole genome shotgun (WGS) entry which is preliminary data.</text>
</comment>
<dbReference type="EMBL" id="MDGQ01000005">
    <property type="protein sequence ID" value="OEK05293.1"/>
    <property type="molecule type" value="Genomic_DNA"/>
</dbReference>
<dbReference type="AlphaFoldDB" id="A0A1E5T1N7"/>
<reference evidence="1 2" key="1">
    <citation type="submission" date="2016-08" db="EMBL/GenBank/DDBJ databases">
        <title>Draft genome of Fabibacter sp. strain SK-8.</title>
        <authorList>
            <person name="Wong S.-K."/>
            <person name="Hamasaki K."/>
            <person name="Yoshizawa S."/>
        </authorList>
    </citation>
    <scope>NUCLEOTIDE SEQUENCE [LARGE SCALE GENOMIC DNA]</scope>
    <source>
        <strain evidence="1 2">SK-8</strain>
    </source>
</reference>
<gene>
    <name evidence="1" type="ORF">BFP71_18005</name>
</gene>
<evidence type="ECO:0000313" key="1">
    <source>
        <dbReference type="EMBL" id="OEK05293.1"/>
    </source>
</evidence>
<proteinExistence type="predicted"/>
<organism evidence="1 2">
    <name type="scientific">Roseivirga misakiensis</name>
    <dbReference type="NCBI Taxonomy" id="1563681"/>
    <lineage>
        <taxon>Bacteria</taxon>
        <taxon>Pseudomonadati</taxon>
        <taxon>Bacteroidota</taxon>
        <taxon>Cytophagia</taxon>
        <taxon>Cytophagales</taxon>
        <taxon>Roseivirgaceae</taxon>
        <taxon>Roseivirga</taxon>
    </lineage>
</organism>
<sequence>MNVLRGLITFLLIFLFSGLLKGQTNETCKWVETFDEPIVLDSLTVYPESIYIKAPSNDIQFKFELSKNTILIPKQGVDSVLVCYKTLPFDLHTPKANKTLDIYDSTALFKDAIRFQQQLALPKREEIITTENITKTGSITRGVSFGNRQDVFVNSTLNLQMEGQLTDKVNLRAVITDRNVPFQPEGNTQQLQDFDNVSIELYNDKFSLRAGDVVLRNGRSNFLRFYKNVQGAQFKSNYELSGGFKAETSFAGSVAKGRFASISIDPIEGVLGPYRVRGPQNERFIIILAGSEKVFIDGELQTRGFDNDYVIDYNLGEITFTNKVLITKFTRIRVDYEFSDQNYTRSIFQASHYQSNDVVNFSFNFYNEKDNRNQPLAFDLTGDEKRILANAGDNLDQAITSRADSVGFTQDIILYRRTTGFDAGNNPFDIFQYSTNPDSAFFNVQFTEVGAGMGNYVLLTSTANGRIYEWIAPINGAPQGNYEPVSVLNAPNQKSMITLGAGVKLNDYDQLETEVAFSKNDLNLFSELDAEDDDGSAIKLIYRSVDRPVRLLPDYKLNSEVSFERDNESFSFIDRLRFIEFDRDWSFNPTQISEPAAENLLDANFNLTKDNANRFDYRMVYRKRGNTLGVNGFQHYLKFSKSLGKFQTNLDAFFMSNDQVTLNSSWNRVRLDVAYGSKWFTPGYRYRQDRNQVKRVDDQAIISTAMNFTEHTFYLKNSDTLKTTYGIDYQFREDRLPINGTLLDNNRSETWNAFFRTNINSTNRLYLLFTYRNLENLNESGENTNDETVMGRLDWTGSFFDRVIQTELNYNLSNSRELRREFIFILVPTGQGTHTWRDDNSDGIQDLNEFYIAINPDEKNYAKIFVPTDTFEEAFNTIISYRFNLNLPRSWRKESGFKKFVSHFSNVTAWSLNSKITDDNLGNRLWPVNVPDDATLALNESVRSTLFFNRSNAKFGADIGIAQIENKQLLLNGFEKRANKDVRMHVRWNINRNVNLDINYIDGSRGNTSNVLTQRNYQVEQSTVQPSLSWQPFNSFRFTGRLSRKDKQNLFVEGEGETALLNEIELNMRYSKATKTTISSTFSFVDIDFQGVENTPVGYELLEALRPGQNLTWNINWQQKLGKGLQLILRYDGRKSAESRAVHFGRVQVSALF</sequence>
<evidence type="ECO:0000313" key="2">
    <source>
        <dbReference type="Proteomes" id="UP000095552"/>
    </source>
</evidence>
<dbReference type="Proteomes" id="UP000095552">
    <property type="component" value="Unassembled WGS sequence"/>
</dbReference>
<protein>
    <submittedName>
        <fullName evidence="1">Uncharacterized protein</fullName>
    </submittedName>
</protein>
<dbReference type="STRING" id="1563681.BFP71_18005"/>